<feature type="transmembrane region" description="Helical" evidence="7">
    <location>
        <begin position="117"/>
        <end position="140"/>
    </location>
</feature>
<feature type="region of interest" description="Disordered" evidence="6">
    <location>
        <begin position="47"/>
        <end position="102"/>
    </location>
</feature>
<reference evidence="10" key="1">
    <citation type="journal article" date="2020" name="Appl. Environ. Microbiol.">
        <title>Diazotrophic Anaeromyxobacter Isolates from Soils.</title>
        <authorList>
            <person name="Masuda Y."/>
            <person name="Yamanaka H."/>
            <person name="Xu Z.X."/>
            <person name="Shiratori Y."/>
            <person name="Aono T."/>
            <person name="Amachi S."/>
            <person name="Senoo K."/>
            <person name="Itoh H."/>
        </authorList>
    </citation>
    <scope>NUCLEOTIDE SEQUENCE [LARGE SCALE GENOMIC DNA]</scope>
    <source>
        <strain evidence="10">R267</strain>
    </source>
</reference>
<dbReference type="RefSeq" id="WP_176069159.1">
    <property type="nucleotide sequence ID" value="NZ_BJTG01000016.1"/>
</dbReference>
<evidence type="ECO:0000256" key="4">
    <source>
        <dbReference type="ARBA" id="ARBA00022989"/>
    </source>
</evidence>
<dbReference type="InterPro" id="IPR010432">
    <property type="entry name" value="RDD"/>
</dbReference>
<evidence type="ECO:0000256" key="7">
    <source>
        <dbReference type="SAM" id="Phobius"/>
    </source>
</evidence>
<dbReference type="Proteomes" id="UP000503640">
    <property type="component" value="Unassembled WGS sequence"/>
</dbReference>
<keyword evidence="3 7" id="KW-0812">Transmembrane</keyword>
<gene>
    <name evidence="9" type="ORF">AMYX_42960</name>
</gene>
<keyword evidence="2" id="KW-1003">Cell membrane</keyword>
<evidence type="ECO:0000259" key="8">
    <source>
        <dbReference type="Pfam" id="PF06271"/>
    </source>
</evidence>
<dbReference type="PANTHER" id="PTHR36115">
    <property type="entry name" value="PROLINE-RICH ANTIGEN HOMOLOG-RELATED"/>
    <property type="match status" value="1"/>
</dbReference>
<keyword evidence="10" id="KW-1185">Reference proteome</keyword>
<comment type="caution">
    <text evidence="9">The sequence shown here is derived from an EMBL/GenBank/DDBJ whole genome shotgun (WGS) entry which is preliminary data.</text>
</comment>
<evidence type="ECO:0000313" key="10">
    <source>
        <dbReference type="Proteomes" id="UP000503640"/>
    </source>
</evidence>
<accession>A0A7I9VT22</accession>
<dbReference type="PANTHER" id="PTHR36115:SF6">
    <property type="entry name" value="PROLINE-RICH ANTIGEN HOMOLOG"/>
    <property type="match status" value="1"/>
</dbReference>
<organism evidence="9 10">
    <name type="scientific">Anaeromyxobacter diazotrophicus</name>
    <dbReference type="NCBI Taxonomy" id="2590199"/>
    <lineage>
        <taxon>Bacteria</taxon>
        <taxon>Pseudomonadati</taxon>
        <taxon>Myxococcota</taxon>
        <taxon>Myxococcia</taxon>
        <taxon>Myxococcales</taxon>
        <taxon>Cystobacterineae</taxon>
        <taxon>Anaeromyxobacteraceae</taxon>
        <taxon>Anaeromyxobacter</taxon>
    </lineage>
</organism>
<name>A0A7I9VT22_9BACT</name>
<keyword evidence="4 7" id="KW-1133">Transmembrane helix</keyword>
<feature type="compositionally biased region" description="Basic and acidic residues" evidence="6">
    <location>
        <begin position="70"/>
        <end position="102"/>
    </location>
</feature>
<proteinExistence type="predicted"/>
<dbReference type="GO" id="GO:0005886">
    <property type="term" value="C:plasma membrane"/>
    <property type="evidence" value="ECO:0007669"/>
    <property type="project" value="UniProtKB-SubCell"/>
</dbReference>
<evidence type="ECO:0000256" key="5">
    <source>
        <dbReference type="ARBA" id="ARBA00023136"/>
    </source>
</evidence>
<keyword evidence="5 7" id="KW-0472">Membrane</keyword>
<dbReference type="AlphaFoldDB" id="A0A7I9VT22"/>
<comment type="subcellular location">
    <subcellularLocation>
        <location evidence="1">Cell membrane</location>
        <topology evidence="1">Multi-pass membrane protein</topology>
    </subcellularLocation>
</comment>
<dbReference type="Pfam" id="PF06271">
    <property type="entry name" value="RDD"/>
    <property type="match status" value="1"/>
</dbReference>
<evidence type="ECO:0000313" key="9">
    <source>
        <dbReference type="EMBL" id="GEJ59555.1"/>
    </source>
</evidence>
<feature type="domain" description="RDD" evidence="8">
    <location>
        <begin position="110"/>
        <end position="237"/>
    </location>
</feature>
<feature type="transmembrane region" description="Helical" evidence="7">
    <location>
        <begin position="201"/>
        <end position="224"/>
    </location>
</feature>
<protein>
    <recommendedName>
        <fullName evidence="8">RDD domain-containing protein</fullName>
    </recommendedName>
</protein>
<evidence type="ECO:0000256" key="3">
    <source>
        <dbReference type="ARBA" id="ARBA00022692"/>
    </source>
</evidence>
<dbReference type="InterPro" id="IPR051791">
    <property type="entry name" value="Pra-immunoreactive"/>
</dbReference>
<dbReference type="EMBL" id="BJTG01000016">
    <property type="protein sequence ID" value="GEJ59555.1"/>
    <property type="molecule type" value="Genomic_DNA"/>
</dbReference>
<evidence type="ECO:0000256" key="6">
    <source>
        <dbReference type="SAM" id="MobiDB-lite"/>
    </source>
</evidence>
<evidence type="ECO:0000256" key="1">
    <source>
        <dbReference type="ARBA" id="ARBA00004651"/>
    </source>
</evidence>
<evidence type="ECO:0000256" key="2">
    <source>
        <dbReference type="ARBA" id="ARBA00022475"/>
    </source>
</evidence>
<feature type="transmembrane region" description="Helical" evidence="7">
    <location>
        <begin position="152"/>
        <end position="175"/>
    </location>
</feature>
<sequence>MECPRCHELASPAALACAVCAAPLRLGEEPRPARLDRVLDLDRRARGRLDPLPDAPDEGEGAGGGDLDLDLDRERACDRDLDRDGECDRDREGDQDLDARDCGAAEEPETAPLGARLAAGFADGTLVALGVAAPVGLAAWAFPDGVSLWRGLFPAGLALGALAFVAYAALAHGLLGGTLGDRLLGLAVVERDGEGPGMGRAAARAALALLGTAALGAGTWLALFTSSPRALHDRAAGTFVVRAP</sequence>